<feature type="domain" description="Amidohydrolase 3" evidence="1">
    <location>
        <begin position="105"/>
        <end position="598"/>
    </location>
</feature>
<evidence type="ECO:0000313" key="3">
    <source>
        <dbReference type="Proteomes" id="UP000256405"/>
    </source>
</evidence>
<dbReference type="InterPro" id="IPR011059">
    <property type="entry name" value="Metal-dep_hydrolase_composite"/>
</dbReference>
<sequence length="601" mass="66081">MTLPSHAGENYQLCEIPLACRQTGVTIKNRYKHMKNIYLLAILGIFLISCSSDKAEPADLIFTNGIIYTVNDAQPTAEAVAVKDGMILAVGSAEEIEKHKAENTEVIDLHGETMTPGIIESHAHLMGIGYNKLELDLMYVKTYDELVEKVAEAVAKAKPGEWITGRGWHQDKWIEKPEKMVKGFQTNDQLNEVSADNPVFLRHASGHAAFANGKALELAGISNLKGERPGEVEGGEIILDELGNPTGILAERAAGLVARLIPAETPERAEQALTLALQELNEKGITSFHDAGSGQNVIDLIQKFKNEGKLTVRQYVMLTGTQPALLEKWYERGPMIDTADHMLTVRSIKLNCDGALGSRGAWLLEDYADRPGHRGHETLPMSVVTEVSEKAIPAGLQVCSHAIGDRANQEILDRYEGAFANYPDFKNLRFRIEHAQHIHPDDIPRFGELGVIAAMQAIHLSSDRPWAIDRLGEKRIIDGAYVWQKLMQSGAVVTNGTDAPVEPVDPIPSFYASVTRKTLQGLPDGGYEGDQKMTRKEALKSYTLDGAFAEFEEDFKGSIEVGKAADFTVFDKNIMEVPEDEILQAKVAMTVVGGKVVYKKE</sequence>
<evidence type="ECO:0000313" key="2">
    <source>
        <dbReference type="EMBL" id="REG85373.1"/>
    </source>
</evidence>
<name>A0A3E0DSA7_9BACT</name>
<dbReference type="InterPro" id="IPR033932">
    <property type="entry name" value="YtcJ-like"/>
</dbReference>
<dbReference type="InterPro" id="IPR013108">
    <property type="entry name" value="Amidohydro_3"/>
</dbReference>
<dbReference type="InterPro" id="IPR032466">
    <property type="entry name" value="Metal_Hydrolase"/>
</dbReference>
<dbReference type="Proteomes" id="UP000256405">
    <property type="component" value="Unassembled WGS sequence"/>
</dbReference>
<dbReference type="SUPFAM" id="SSF51338">
    <property type="entry name" value="Composite domain of metallo-dependent hydrolases"/>
    <property type="match status" value="1"/>
</dbReference>
<proteinExistence type="predicted"/>
<organism evidence="2 3">
    <name type="scientific">Algoriphagus antarcticus</name>
    <dbReference type="NCBI Taxonomy" id="238540"/>
    <lineage>
        <taxon>Bacteria</taxon>
        <taxon>Pseudomonadati</taxon>
        <taxon>Bacteroidota</taxon>
        <taxon>Cytophagia</taxon>
        <taxon>Cytophagales</taxon>
        <taxon>Cyclobacteriaceae</taxon>
        <taxon>Algoriphagus</taxon>
    </lineage>
</organism>
<reference evidence="2 3" key="1">
    <citation type="submission" date="2018-08" db="EMBL/GenBank/DDBJ databases">
        <title>Genomic Encyclopedia of Archaeal and Bacterial Type Strains, Phase II (KMG-II): from individual species to whole genera.</title>
        <authorList>
            <person name="Goeker M."/>
        </authorList>
    </citation>
    <scope>NUCLEOTIDE SEQUENCE [LARGE SCALE GENOMIC DNA]</scope>
    <source>
        <strain evidence="2 3">DSM 15986</strain>
    </source>
</reference>
<dbReference type="GO" id="GO:0016810">
    <property type="term" value="F:hydrolase activity, acting on carbon-nitrogen (but not peptide) bonds"/>
    <property type="evidence" value="ECO:0007669"/>
    <property type="project" value="InterPro"/>
</dbReference>
<dbReference type="Gene3D" id="3.20.20.140">
    <property type="entry name" value="Metal-dependent hydrolases"/>
    <property type="match status" value="1"/>
</dbReference>
<dbReference type="AlphaFoldDB" id="A0A3E0DSA7"/>
<dbReference type="Gene3D" id="3.10.310.70">
    <property type="match status" value="1"/>
</dbReference>
<comment type="caution">
    <text evidence="2">The sequence shown here is derived from an EMBL/GenBank/DDBJ whole genome shotgun (WGS) entry which is preliminary data.</text>
</comment>
<accession>A0A3E0DSA7</accession>
<dbReference type="CDD" id="cd01300">
    <property type="entry name" value="YtcJ_like"/>
    <property type="match status" value="1"/>
</dbReference>
<keyword evidence="3" id="KW-1185">Reference proteome</keyword>
<dbReference type="PANTHER" id="PTHR22642:SF2">
    <property type="entry name" value="PROTEIN LONG AFTER FAR-RED 3"/>
    <property type="match status" value="1"/>
</dbReference>
<evidence type="ECO:0000259" key="1">
    <source>
        <dbReference type="Pfam" id="PF07969"/>
    </source>
</evidence>
<gene>
    <name evidence="2" type="ORF">C8N25_11361</name>
</gene>
<dbReference type="Pfam" id="PF07969">
    <property type="entry name" value="Amidohydro_3"/>
    <property type="match status" value="1"/>
</dbReference>
<protein>
    <recommendedName>
        <fullName evidence="1">Amidohydrolase 3 domain-containing protein</fullName>
    </recommendedName>
</protein>
<dbReference type="SUPFAM" id="SSF51556">
    <property type="entry name" value="Metallo-dependent hydrolases"/>
    <property type="match status" value="1"/>
</dbReference>
<dbReference type="EMBL" id="QUNF01000013">
    <property type="protein sequence ID" value="REG85373.1"/>
    <property type="molecule type" value="Genomic_DNA"/>
</dbReference>
<dbReference type="Gene3D" id="2.30.40.10">
    <property type="entry name" value="Urease, subunit C, domain 1"/>
    <property type="match status" value="1"/>
</dbReference>
<dbReference type="PANTHER" id="PTHR22642">
    <property type="entry name" value="IMIDAZOLONEPROPIONASE"/>
    <property type="match status" value="1"/>
</dbReference>